<dbReference type="PROSITE" id="PS00061">
    <property type="entry name" value="ADH_SHORT"/>
    <property type="match status" value="1"/>
</dbReference>
<organism evidence="6 7">
    <name type="scientific">Rugosimonospora acidiphila</name>
    <dbReference type="NCBI Taxonomy" id="556531"/>
    <lineage>
        <taxon>Bacteria</taxon>
        <taxon>Bacillati</taxon>
        <taxon>Actinomycetota</taxon>
        <taxon>Actinomycetes</taxon>
        <taxon>Micromonosporales</taxon>
        <taxon>Micromonosporaceae</taxon>
        <taxon>Rugosimonospora</taxon>
    </lineage>
</organism>
<dbReference type="RefSeq" id="WP_345638387.1">
    <property type="nucleotide sequence ID" value="NZ_BAABJQ010000042.1"/>
</dbReference>
<sequence>MIVLVTGAAGGVGRLLVPELRGEHELVLTDRAHAPGVVPGDLADPDFLRGVVAGADAIVHLAGDPNPSRGWDRLRVPNADMVAHVLDAAVAAGVGRVVLASSVHASAGYVDAGRTPVREDWPAWPCCPYGAAKVFAESLGRAYAYQWGLSVVCLRLGGVRERPAARSWLPGWLSPGDLGRLVRAALRANVDYGVYHGISANTGALWDRSLAGAELSYRPVDDSARYAGEVADDLAAKPDPAARPRWGFAHLS</sequence>
<evidence type="ECO:0000313" key="6">
    <source>
        <dbReference type="EMBL" id="GAA5200285.1"/>
    </source>
</evidence>
<dbReference type="InterPro" id="IPR036291">
    <property type="entry name" value="NAD(P)-bd_dom_sf"/>
</dbReference>
<protein>
    <submittedName>
        <fullName evidence="6">NAD(P)-dependent oxidoreductase</fullName>
    </submittedName>
</protein>
<evidence type="ECO:0000313" key="7">
    <source>
        <dbReference type="Proteomes" id="UP001501570"/>
    </source>
</evidence>
<dbReference type="PRINTS" id="PR00081">
    <property type="entry name" value="GDHRDH"/>
</dbReference>
<evidence type="ECO:0000256" key="4">
    <source>
        <dbReference type="ARBA" id="ARBA00023027"/>
    </source>
</evidence>
<dbReference type="PANTHER" id="PTHR43103:SF5">
    <property type="entry name" value="4-EPIMERASE, PUTATIVE (AFU_ORTHOLOGUE AFUA_7G00360)-RELATED"/>
    <property type="match status" value="1"/>
</dbReference>
<comment type="caution">
    <text evidence="6">The sequence shown here is derived from an EMBL/GenBank/DDBJ whole genome shotgun (WGS) entry which is preliminary data.</text>
</comment>
<dbReference type="InterPro" id="IPR001509">
    <property type="entry name" value="Epimerase_deHydtase"/>
</dbReference>
<dbReference type="EMBL" id="BAABJQ010000042">
    <property type="protein sequence ID" value="GAA5200285.1"/>
    <property type="molecule type" value="Genomic_DNA"/>
</dbReference>
<comment type="similarity">
    <text evidence="1">Belongs to the short-chain dehydrogenases/reductases (SDR) family.</text>
</comment>
<keyword evidence="7" id="KW-1185">Reference proteome</keyword>
<evidence type="ECO:0000259" key="5">
    <source>
        <dbReference type="Pfam" id="PF01370"/>
    </source>
</evidence>
<dbReference type="PANTHER" id="PTHR43103">
    <property type="entry name" value="NUCLEOSIDE-DIPHOSPHATE-SUGAR EPIMERASE"/>
    <property type="match status" value="1"/>
</dbReference>
<comment type="similarity">
    <text evidence="2">Belongs to the NAD(P)-dependent epimerase/dehydratase family.</text>
</comment>
<evidence type="ECO:0000256" key="3">
    <source>
        <dbReference type="ARBA" id="ARBA00023002"/>
    </source>
</evidence>
<accession>A0ABP9SPK5</accession>
<keyword evidence="3" id="KW-0560">Oxidoreductase</keyword>
<evidence type="ECO:0000256" key="1">
    <source>
        <dbReference type="ARBA" id="ARBA00006484"/>
    </source>
</evidence>
<dbReference type="Gene3D" id="3.40.50.720">
    <property type="entry name" value="NAD(P)-binding Rossmann-like Domain"/>
    <property type="match status" value="1"/>
</dbReference>
<dbReference type="SUPFAM" id="SSF51735">
    <property type="entry name" value="NAD(P)-binding Rossmann-fold domains"/>
    <property type="match status" value="1"/>
</dbReference>
<keyword evidence="4" id="KW-0520">NAD</keyword>
<dbReference type="InterPro" id="IPR020904">
    <property type="entry name" value="Sc_DH/Rdtase_CS"/>
</dbReference>
<evidence type="ECO:0000256" key="2">
    <source>
        <dbReference type="ARBA" id="ARBA00007637"/>
    </source>
</evidence>
<dbReference type="InterPro" id="IPR002347">
    <property type="entry name" value="SDR_fam"/>
</dbReference>
<name>A0ABP9SPK5_9ACTN</name>
<dbReference type="Pfam" id="PF01370">
    <property type="entry name" value="Epimerase"/>
    <property type="match status" value="1"/>
</dbReference>
<dbReference type="Proteomes" id="UP001501570">
    <property type="component" value="Unassembled WGS sequence"/>
</dbReference>
<proteinExistence type="inferred from homology"/>
<feature type="domain" description="NAD-dependent epimerase/dehydratase" evidence="5">
    <location>
        <begin position="3"/>
        <end position="157"/>
    </location>
</feature>
<gene>
    <name evidence="6" type="ORF">GCM10023322_77830</name>
</gene>
<reference evidence="7" key="1">
    <citation type="journal article" date="2019" name="Int. J. Syst. Evol. Microbiol.">
        <title>The Global Catalogue of Microorganisms (GCM) 10K type strain sequencing project: providing services to taxonomists for standard genome sequencing and annotation.</title>
        <authorList>
            <consortium name="The Broad Institute Genomics Platform"/>
            <consortium name="The Broad Institute Genome Sequencing Center for Infectious Disease"/>
            <person name="Wu L."/>
            <person name="Ma J."/>
        </authorList>
    </citation>
    <scope>NUCLEOTIDE SEQUENCE [LARGE SCALE GENOMIC DNA]</scope>
    <source>
        <strain evidence="7">JCM 18304</strain>
    </source>
</reference>